<sequence>MAGRTPCLPLNGCHPIGSSAVCPPCRSPVRQPHRIRTPIAKIAAGLESLAGTYKATLGRGLADLARSANPTLALTTAPLGSHFCEQVTHIWSIRLRHPHIRPPDHARIPGAEIAAGFNILDDWGPIAFRRDRFLQPQPALVIPVDYSTYARPPPVTALFVARSRCHVAIWVAAYGAYRTERALEGCLNHRCPSQQTHEVCTIDEQARRAP</sequence>
<accession>A0A0K6FUX7</accession>
<protein>
    <submittedName>
        <fullName evidence="1">Uncharacterized protein</fullName>
    </submittedName>
</protein>
<keyword evidence="2" id="KW-1185">Reference proteome</keyword>
<name>A0A0K6FUX7_9AGAM</name>
<evidence type="ECO:0000313" key="2">
    <source>
        <dbReference type="Proteomes" id="UP000044841"/>
    </source>
</evidence>
<organism evidence="1 2">
    <name type="scientific">Rhizoctonia solani</name>
    <dbReference type="NCBI Taxonomy" id="456999"/>
    <lineage>
        <taxon>Eukaryota</taxon>
        <taxon>Fungi</taxon>
        <taxon>Dikarya</taxon>
        <taxon>Basidiomycota</taxon>
        <taxon>Agaricomycotina</taxon>
        <taxon>Agaricomycetes</taxon>
        <taxon>Cantharellales</taxon>
        <taxon>Ceratobasidiaceae</taxon>
        <taxon>Rhizoctonia</taxon>
    </lineage>
</organism>
<reference evidence="1 2" key="1">
    <citation type="submission" date="2015-07" db="EMBL/GenBank/DDBJ databases">
        <authorList>
            <person name="Noorani M."/>
        </authorList>
    </citation>
    <scope>NUCLEOTIDE SEQUENCE [LARGE SCALE GENOMIC DNA]</scope>
    <source>
        <strain evidence="1">BBA 69670</strain>
    </source>
</reference>
<evidence type="ECO:0000313" key="1">
    <source>
        <dbReference type="EMBL" id="CUA69996.1"/>
    </source>
</evidence>
<gene>
    <name evidence="1" type="ORF">RSOLAG22IIIB_08838</name>
</gene>
<dbReference type="EMBL" id="CYGV01001057">
    <property type="protein sequence ID" value="CUA69996.1"/>
    <property type="molecule type" value="Genomic_DNA"/>
</dbReference>
<proteinExistence type="predicted"/>
<dbReference type="Proteomes" id="UP000044841">
    <property type="component" value="Unassembled WGS sequence"/>
</dbReference>
<dbReference type="AlphaFoldDB" id="A0A0K6FUX7"/>